<dbReference type="EMBL" id="CP002467">
    <property type="protein sequence ID" value="ADV81956.1"/>
    <property type="molecule type" value="Genomic_DNA"/>
</dbReference>
<dbReference type="AlphaFoldDB" id="E8UXL2"/>
<protein>
    <recommendedName>
        <fullName evidence="4">Glycosyltransferase RgtA/B/C/D-like domain-containing protein</fullName>
    </recommendedName>
</protein>
<dbReference type="STRING" id="401053.AciPR4_1128"/>
<evidence type="ECO:0008006" key="4">
    <source>
        <dbReference type="Google" id="ProtNLM"/>
    </source>
</evidence>
<dbReference type="eggNOG" id="ENOG50342G0">
    <property type="taxonomic scope" value="Bacteria"/>
</dbReference>
<keyword evidence="1" id="KW-1133">Transmembrane helix</keyword>
<dbReference type="KEGG" id="tsa:AciPR4_1128"/>
<reference evidence="2 3" key="1">
    <citation type="journal article" date="2012" name="Stand. Genomic Sci.">
        <title>Complete genome sequence of Terriglobus saanensis type strain SP1PR4(T), an Acidobacteria from tundra soil.</title>
        <authorList>
            <person name="Rawat S.R."/>
            <person name="Mannisto M.K."/>
            <person name="Starovoytov V."/>
            <person name="Goodwin L."/>
            <person name="Nolan M."/>
            <person name="Hauser L."/>
            <person name="Land M."/>
            <person name="Davenport K.W."/>
            <person name="Woyke T."/>
            <person name="Haggblom M.M."/>
        </authorList>
    </citation>
    <scope>NUCLEOTIDE SEQUENCE</scope>
    <source>
        <strain evidence="3">ATCC BAA-1853 / DSM 23119 / SP1PR4</strain>
    </source>
</reference>
<feature type="transmembrane region" description="Helical" evidence="1">
    <location>
        <begin position="161"/>
        <end position="179"/>
    </location>
</feature>
<evidence type="ECO:0000313" key="3">
    <source>
        <dbReference type="Proteomes" id="UP000006844"/>
    </source>
</evidence>
<feature type="transmembrane region" description="Helical" evidence="1">
    <location>
        <begin position="82"/>
        <end position="104"/>
    </location>
</feature>
<feature type="transmembrane region" description="Helical" evidence="1">
    <location>
        <begin position="349"/>
        <end position="368"/>
    </location>
</feature>
<gene>
    <name evidence="2" type="ordered locus">AciPR4_1128</name>
</gene>
<dbReference type="OrthoDB" id="121404at2"/>
<accession>E8UXL2</accession>
<feature type="transmembrane region" description="Helical" evidence="1">
    <location>
        <begin position="283"/>
        <end position="305"/>
    </location>
</feature>
<evidence type="ECO:0000313" key="2">
    <source>
        <dbReference type="EMBL" id="ADV81956.1"/>
    </source>
</evidence>
<feature type="transmembrane region" description="Helical" evidence="1">
    <location>
        <begin position="53"/>
        <end position="70"/>
    </location>
</feature>
<feature type="transmembrane region" description="Helical" evidence="1">
    <location>
        <begin position="400"/>
        <end position="420"/>
    </location>
</feature>
<proteinExistence type="predicted"/>
<feature type="transmembrane region" description="Helical" evidence="1">
    <location>
        <begin position="212"/>
        <end position="231"/>
    </location>
</feature>
<organism evidence="2 3">
    <name type="scientific">Terriglobus saanensis (strain ATCC BAA-1853 / DSM 23119 / SP1PR4)</name>
    <dbReference type="NCBI Taxonomy" id="401053"/>
    <lineage>
        <taxon>Bacteria</taxon>
        <taxon>Pseudomonadati</taxon>
        <taxon>Acidobacteriota</taxon>
        <taxon>Terriglobia</taxon>
        <taxon>Terriglobales</taxon>
        <taxon>Acidobacteriaceae</taxon>
        <taxon>Terriglobus</taxon>
    </lineage>
</organism>
<evidence type="ECO:0000256" key="1">
    <source>
        <dbReference type="SAM" id="Phobius"/>
    </source>
</evidence>
<dbReference type="HOGENOM" id="CLU_466854_0_0_0"/>
<dbReference type="Proteomes" id="UP000006844">
    <property type="component" value="Chromosome"/>
</dbReference>
<sequence>MQSKSSSNFRSPWAVASLFALIAAAVYFVPYLVPVQQPTNSLSYLAGYSNRTAVVLLVLGALGFAFYTKGEIARVEEGESKLSLRVLLISLSSFALLCIGRRYISMHHFPGGEAQFFLDRQQLLASGEKLYRQIDFMYGPLLLYPGYLFAKVMGVSQVSGYYLWWGIQWLIGVTMTWLFCRFVDIGKSRRLTLFIFLLIPQISSIKDEGSNYTPVRLFCAATLILAVMYVWKRTSDPIRLAIAAVAASALGLAVSPEQGLAVLVAMDAYLVLLAWHNRNLKYLVALGILFLGGVVMLTIAAHAGLFISLSDFASGGLAFPILASPRTLIILFVYVMAACVFYRKVSLGVIDSTTIPLVVAGCVILPSAMGRCDMGHMMSAMPAFAVGSAAILERPTLRRIWFPFALALLLIIPVIGIYWVSIMKRVHHFTAPVASATASPGAPPSTMAAPENALPGTAELPCDQQYFSPSVVPSPVPVRLLECLDNGFYLGTQDVLTTRAILRKREELVQRPTVPVILQNGPIEDNFVLETDLQALRATELSPYAPRARNPRLSYEPLVSYLRDHYTAGPVIANGRLRIYYPRP</sequence>
<feature type="transmembrane region" description="Helical" evidence="1">
    <location>
        <begin position="238"/>
        <end position="254"/>
    </location>
</feature>
<keyword evidence="1" id="KW-0472">Membrane</keyword>
<feature type="transmembrane region" description="Helical" evidence="1">
    <location>
        <begin position="12"/>
        <end position="33"/>
    </location>
</feature>
<feature type="transmembrane region" description="Helical" evidence="1">
    <location>
        <begin position="317"/>
        <end position="342"/>
    </location>
</feature>
<name>E8UXL2_TERSS</name>
<keyword evidence="3" id="KW-1185">Reference proteome</keyword>
<keyword evidence="1" id="KW-0812">Transmembrane</keyword>